<proteinExistence type="predicted"/>
<evidence type="ECO:0000256" key="1">
    <source>
        <dbReference type="SAM" id="MobiDB-lite"/>
    </source>
</evidence>
<accession>A0A8K0DJS7</accession>
<feature type="region of interest" description="Disordered" evidence="1">
    <location>
        <begin position="1"/>
        <end position="52"/>
    </location>
</feature>
<reference evidence="2" key="1">
    <citation type="submission" date="2019-08" db="EMBL/GenBank/DDBJ databases">
        <title>The genome of the North American firefly Photinus pyralis.</title>
        <authorList>
            <consortium name="Photinus pyralis genome working group"/>
            <person name="Fallon T.R."/>
            <person name="Sander Lower S.E."/>
            <person name="Weng J.-K."/>
        </authorList>
    </citation>
    <scope>NUCLEOTIDE SEQUENCE</scope>
    <source>
        <strain evidence="2">TRF0915ILg1</strain>
        <tissue evidence="2">Whole body</tissue>
    </source>
</reference>
<gene>
    <name evidence="2" type="ORF">ILUMI_01397</name>
</gene>
<dbReference type="AlphaFoldDB" id="A0A8K0DJS7"/>
<evidence type="ECO:0000313" key="3">
    <source>
        <dbReference type="Proteomes" id="UP000801492"/>
    </source>
</evidence>
<feature type="region of interest" description="Disordered" evidence="1">
    <location>
        <begin position="64"/>
        <end position="97"/>
    </location>
</feature>
<dbReference type="Proteomes" id="UP000801492">
    <property type="component" value="Unassembled WGS sequence"/>
</dbReference>
<feature type="compositionally biased region" description="Polar residues" evidence="1">
    <location>
        <begin position="41"/>
        <end position="52"/>
    </location>
</feature>
<name>A0A8K0DJS7_IGNLU</name>
<keyword evidence="3" id="KW-1185">Reference proteome</keyword>
<dbReference type="EMBL" id="VTPC01000680">
    <property type="protein sequence ID" value="KAF2904772.1"/>
    <property type="molecule type" value="Genomic_DNA"/>
</dbReference>
<organism evidence="2 3">
    <name type="scientific">Ignelater luminosus</name>
    <name type="common">Cucubano</name>
    <name type="synonym">Pyrophorus luminosus</name>
    <dbReference type="NCBI Taxonomy" id="2038154"/>
    <lineage>
        <taxon>Eukaryota</taxon>
        <taxon>Metazoa</taxon>
        <taxon>Ecdysozoa</taxon>
        <taxon>Arthropoda</taxon>
        <taxon>Hexapoda</taxon>
        <taxon>Insecta</taxon>
        <taxon>Pterygota</taxon>
        <taxon>Neoptera</taxon>
        <taxon>Endopterygota</taxon>
        <taxon>Coleoptera</taxon>
        <taxon>Polyphaga</taxon>
        <taxon>Elateriformia</taxon>
        <taxon>Elateroidea</taxon>
        <taxon>Elateridae</taxon>
        <taxon>Agrypninae</taxon>
        <taxon>Pyrophorini</taxon>
        <taxon>Ignelater</taxon>
    </lineage>
</organism>
<dbReference type="OrthoDB" id="6613179at2759"/>
<comment type="caution">
    <text evidence="2">The sequence shown here is derived from an EMBL/GenBank/DDBJ whole genome shotgun (WGS) entry which is preliminary data.</text>
</comment>
<protein>
    <submittedName>
        <fullName evidence="2">Uncharacterized protein</fullName>
    </submittedName>
</protein>
<feature type="compositionally biased region" description="Low complexity" evidence="1">
    <location>
        <begin position="77"/>
        <end position="95"/>
    </location>
</feature>
<evidence type="ECO:0000313" key="2">
    <source>
        <dbReference type="EMBL" id="KAF2904772.1"/>
    </source>
</evidence>
<sequence>MAPRGMEAGAAAREKQNTIECPSAGDEEAPRAGRPPPLTPSRANPNETTMQVKNEGAVLKFVKTSESEPMPEPSGVSSLEASAAQNQEEAEVVQVPDTDDLLRPVIGSTNLSASHASAAIAEINFDGNDIGNWPENIDSNIRLLLIQRGPEVTH</sequence>